<keyword evidence="6" id="KW-1185">Reference proteome</keyword>
<keyword evidence="5" id="KW-0966">Cell projection</keyword>
<keyword evidence="5" id="KW-0969">Cilium</keyword>
<proteinExistence type="inferred from homology"/>
<organism evidence="5 6">
    <name type="scientific">Pontibacillus halophilus JSM 076056 = DSM 19796</name>
    <dbReference type="NCBI Taxonomy" id="1385510"/>
    <lineage>
        <taxon>Bacteria</taxon>
        <taxon>Bacillati</taxon>
        <taxon>Bacillota</taxon>
        <taxon>Bacilli</taxon>
        <taxon>Bacillales</taxon>
        <taxon>Bacillaceae</taxon>
        <taxon>Pontibacillus</taxon>
    </lineage>
</organism>
<gene>
    <name evidence="4" type="primary">fliW</name>
    <name evidence="5" type="ORF">N781_01880</name>
</gene>
<keyword evidence="1 4" id="KW-0963">Cytoplasm</keyword>
<dbReference type="Gene3D" id="2.30.290.10">
    <property type="entry name" value="BH3618-like"/>
    <property type="match status" value="1"/>
</dbReference>
<dbReference type="GO" id="GO:0044780">
    <property type="term" value="P:bacterial-type flagellum assembly"/>
    <property type="evidence" value="ECO:0007669"/>
    <property type="project" value="UniProtKB-UniRule"/>
</dbReference>
<comment type="function">
    <text evidence="4">Acts as an anti-CsrA protein, binds CsrA and prevents it from repressing translation of its target genes, one of which is flagellin. Binds to flagellin and participates in the assembly of the flagellum.</text>
</comment>
<comment type="similarity">
    <text evidence="4">Belongs to the FliW family.</text>
</comment>
<dbReference type="SUPFAM" id="SSF141457">
    <property type="entry name" value="BH3618-like"/>
    <property type="match status" value="1"/>
</dbReference>
<dbReference type="eggNOG" id="COG1699">
    <property type="taxonomic scope" value="Bacteria"/>
</dbReference>
<evidence type="ECO:0000256" key="3">
    <source>
        <dbReference type="ARBA" id="ARBA00022845"/>
    </source>
</evidence>
<dbReference type="Proteomes" id="UP000030528">
    <property type="component" value="Unassembled WGS sequence"/>
</dbReference>
<dbReference type="EMBL" id="AVPE01000001">
    <property type="protein sequence ID" value="KGX93952.1"/>
    <property type="molecule type" value="Genomic_DNA"/>
</dbReference>
<evidence type="ECO:0000256" key="4">
    <source>
        <dbReference type="HAMAP-Rule" id="MF_01185"/>
    </source>
</evidence>
<comment type="subcellular location">
    <subcellularLocation>
        <location evidence="4">Cytoplasm</location>
    </subcellularLocation>
</comment>
<dbReference type="RefSeq" id="WP_026798935.1">
    <property type="nucleotide sequence ID" value="NZ_AULI01000001.1"/>
</dbReference>
<protein>
    <recommendedName>
        <fullName evidence="4">Flagellar assembly factor FliW</fullName>
    </recommendedName>
</protein>
<dbReference type="InterPro" id="IPR024046">
    <property type="entry name" value="Flagellar_assmbl_FliW_dom_sf"/>
</dbReference>
<dbReference type="PANTHER" id="PTHR39190">
    <property type="entry name" value="FLAGELLAR ASSEMBLY FACTOR FLIW"/>
    <property type="match status" value="1"/>
</dbReference>
<evidence type="ECO:0000313" key="5">
    <source>
        <dbReference type="EMBL" id="KGX93952.1"/>
    </source>
</evidence>
<dbReference type="OrthoDB" id="9801235at2"/>
<comment type="subunit">
    <text evidence="4">Interacts with translational regulator CsrA and flagellin(s).</text>
</comment>
<dbReference type="STRING" id="1385510.GCA_000425205_00105"/>
<reference evidence="5 6" key="1">
    <citation type="submission" date="2013-08" db="EMBL/GenBank/DDBJ databases">
        <authorList>
            <person name="Huang J."/>
            <person name="Wang G."/>
        </authorList>
    </citation>
    <scope>NUCLEOTIDE SEQUENCE [LARGE SCALE GENOMIC DNA]</scope>
    <source>
        <strain evidence="5 6">JSM 076056</strain>
    </source>
</reference>
<keyword evidence="2 4" id="KW-1005">Bacterial flagellum biogenesis</keyword>
<dbReference type="PANTHER" id="PTHR39190:SF1">
    <property type="entry name" value="FLAGELLAR ASSEMBLY FACTOR FLIW"/>
    <property type="match status" value="1"/>
</dbReference>
<comment type="caution">
    <text evidence="5">The sequence shown here is derived from an EMBL/GenBank/DDBJ whole genome shotgun (WGS) entry which is preliminary data.</text>
</comment>
<keyword evidence="4" id="KW-0143">Chaperone</keyword>
<dbReference type="HAMAP" id="MF_01185">
    <property type="entry name" value="FliW"/>
    <property type="match status" value="1"/>
</dbReference>
<dbReference type="NCBIfam" id="NF009793">
    <property type="entry name" value="PRK13285.1-1"/>
    <property type="match status" value="1"/>
</dbReference>
<keyword evidence="5" id="KW-0282">Flagellum</keyword>
<dbReference type="InterPro" id="IPR003775">
    <property type="entry name" value="Flagellar_assembly_factor_FliW"/>
</dbReference>
<dbReference type="GO" id="GO:0005737">
    <property type="term" value="C:cytoplasm"/>
    <property type="evidence" value="ECO:0007669"/>
    <property type="project" value="UniProtKB-SubCell"/>
</dbReference>
<accession>A0A0A5IDN2</accession>
<evidence type="ECO:0000256" key="2">
    <source>
        <dbReference type="ARBA" id="ARBA00022795"/>
    </source>
</evidence>
<evidence type="ECO:0000256" key="1">
    <source>
        <dbReference type="ARBA" id="ARBA00022490"/>
    </source>
</evidence>
<dbReference type="GO" id="GO:0006417">
    <property type="term" value="P:regulation of translation"/>
    <property type="evidence" value="ECO:0007669"/>
    <property type="project" value="UniProtKB-KW"/>
</dbReference>
<keyword evidence="3 4" id="KW-0810">Translation regulation</keyword>
<dbReference type="AlphaFoldDB" id="A0A0A5IDN2"/>
<evidence type="ECO:0000313" key="6">
    <source>
        <dbReference type="Proteomes" id="UP000030528"/>
    </source>
</evidence>
<dbReference type="Pfam" id="PF02623">
    <property type="entry name" value="FliW"/>
    <property type="match status" value="1"/>
</dbReference>
<sequence>MQVHTRFFDEITIEQDAVITFPNGLPGFLEEKEFVLLPIDENGIYQALQSIHSKEVCLVTLNPYTIYGDYEFDLDQATIDVLNIEKPEEVQVLSVATLREPFSQSTINLQAPIIVNVINRKAKQVILNSPIYQTKHPLQPKEGDDHART</sequence>
<name>A0A0A5IDN2_9BACI</name>